<evidence type="ECO:0000313" key="2">
    <source>
        <dbReference type="EMBL" id="HIW08320.1"/>
    </source>
</evidence>
<dbReference type="Proteomes" id="UP000823933">
    <property type="component" value="Unassembled WGS sequence"/>
</dbReference>
<accession>A0A9D1Q7P4</accession>
<organism evidence="2 3">
    <name type="scientific">Candidatus Faecalibacterium intestinigallinarum</name>
    <dbReference type="NCBI Taxonomy" id="2838581"/>
    <lineage>
        <taxon>Bacteria</taxon>
        <taxon>Bacillati</taxon>
        <taxon>Bacillota</taxon>
        <taxon>Clostridia</taxon>
        <taxon>Eubacteriales</taxon>
        <taxon>Oscillospiraceae</taxon>
        <taxon>Faecalibacterium</taxon>
    </lineage>
</organism>
<proteinExistence type="predicted"/>
<comment type="caution">
    <text evidence="2">The sequence shown here is derived from an EMBL/GenBank/DDBJ whole genome shotgun (WGS) entry which is preliminary data.</text>
</comment>
<reference evidence="2" key="1">
    <citation type="journal article" date="2021" name="PeerJ">
        <title>Extensive microbial diversity within the chicken gut microbiome revealed by metagenomics and culture.</title>
        <authorList>
            <person name="Gilroy R."/>
            <person name="Ravi A."/>
            <person name="Getino M."/>
            <person name="Pursley I."/>
            <person name="Horton D.L."/>
            <person name="Alikhan N.F."/>
            <person name="Baker D."/>
            <person name="Gharbi K."/>
            <person name="Hall N."/>
            <person name="Watson M."/>
            <person name="Adriaenssens E.M."/>
            <person name="Foster-Nyarko E."/>
            <person name="Jarju S."/>
            <person name="Secka A."/>
            <person name="Antonio M."/>
            <person name="Oren A."/>
            <person name="Chaudhuri R.R."/>
            <person name="La Ragione R."/>
            <person name="Hildebrand F."/>
            <person name="Pallen M.J."/>
        </authorList>
    </citation>
    <scope>NUCLEOTIDE SEQUENCE</scope>
    <source>
        <strain evidence="2">ChiHcolR34-3080</strain>
    </source>
</reference>
<gene>
    <name evidence="2" type="ORF">H9890_02830</name>
</gene>
<feature type="domain" description="Phage-Barnase-EndoU-ColicinE5/D-RelE like nuclease 2" evidence="1">
    <location>
        <begin position="15"/>
        <end position="123"/>
    </location>
</feature>
<dbReference type="EMBL" id="DXHQ01000035">
    <property type="protein sequence ID" value="HIW08320.1"/>
    <property type="molecule type" value="Genomic_DNA"/>
</dbReference>
<dbReference type="Pfam" id="PF18810">
    <property type="entry name" value="PBECR2"/>
    <property type="match status" value="1"/>
</dbReference>
<dbReference type="InterPro" id="IPR041110">
    <property type="entry name" value="PBECR2"/>
</dbReference>
<protein>
    <recommendedName>
        <fullName evidence="1">Phage-Barnase-EndoU-ColicinE5/D-RelE like nuclease 2 domain-containing protein</fullName>
    </recommendedName>
</protein>
<reference evidence="2" key="2">
    <citation type="submission" date="2021-04" db="EMBL/GenBank/DDBJ databases">
        <authorList>
            <person name="Gilroy R."/>
        </authorList>
    </citation>
    <scope>NUCLEOTIDE SEQUENCE</scope>
    <source>
        <strain evidence="2">ChiHcolR34-3080</strain>
    </source>
</reference>
<evidence type="ECO:0000313" key="3">
    <source>
        <dbReference type="Proteomes" id="UP000823933"/>
    </source>
</evidence>
<sequence length="125" mass="14786">MDFICELDLAIYKVFTEDIAETEVIITEGQLRHIRERHPDLSGDVESYLRETILHPDYILATDRPHTANVLKRFTIEGKGFQLVLRLKTSADPTGYKNSVITFMSVNRKRWEQYLRNRQILYRNE</sequence>
<dbReference type="AlphaFoldDB" id="A0A9D1Q7P4"/>
<name>A0A9D1Q7P4_9FIRM</name>
<evidence type="ECO:0000259" key="1">
    <source>
        <dbReference type="Pfam" id="PF18810"/>
    </source>
</evidence>